<evidence type="ECO:0000256" key="4">
    <source>
        <dbReference type="RuleBase" id="RU000568"/>
    </source>
</evidence>
<evidence type="ECO:0000313" key="6">
    <source>
        <dbReference type="EMBL" id="AOM65710.1"/>
    </source>
</evidence>
<dbReference type="HAMAP" id="MF_00514">
    <property type="entry name" value="Ribosomal_bL35"/>
    <property type="match status" value="1"/>
</dbReference>
<protein>
    <recommendedName>
        <fullName evidence="4">50S ribosomal protein L35</fullName>
    </recommendedName>
</protein>
<evidence type="ECO:0000256" key="5">
    <source>
        <dbReference type="SAM" id="MobiDB-lite"/>
    </source>
</evidence>
<dbReference type="InterPro" id="IPR001706">
    <property type="entry name" value="Ribosomal_bL35"/>
</dbReference>
<sequence length="64" mass="7458">MSKLKTTSSVAKRFKVTKSNNLLRHQAGKNHLLQKKRTQRKKKLSRVCLVNKSDLKNIRSKLLK</sequence>
<keyword evidence="2 4" id="KW-0689">Ribosomal protein</keyword>
<keyword evidence="3 4" id="KW-0687">Ribonucleoprotein</keyword>
<dbReference type="PANTHER" id="PTHR33343">
    <property type="entry name" value="54S RIBOSOMAL PROTEIN BL35M"/>
    <property type="match status" value="1"/>
</dbReference>
<dbReference type="GeneID" id="29072946"/>
<organism evidence="6">
    <name type="scientific">Apophlaea sinclairii</name>
    <dbReference type="NCBI Taxonomy" id="212746"/>
    <lineage>
        <taxon>Eukaryota</taxon>
        <taxon>Rhodophyta</taxon>
        <taxon>Florideophyceae</taxon>
        <taxon>Hildenbrandiophycidae</taxon>
        <taxon>Hildenbrandiales</taxon>
        <taxon>Hildenbrandiaceae</taxon>
        <taxon>Apophlaea</taxon>
    </lineage>
</organism>
<gene>
    <name evidence="6" type="primary">rpl35</name>
    <name evidence="6" type="ORF">Apop_020</name>
</gene>
<reference evidence="6" key="1">
    <citation type="journal article" date="2016" name="BMC Biol.">
        <title>Parallel evolution of highly conserved plastid genome architecture in red seaweeds and seed plants.</title>
        <authorList>
            <person name="Lee J."/>
            <person name="Cho C.H."/>
            <person name="Park S.I."/>
            <person name="Choi J.W."/>
            <person name="Song H.S."/>
            <person name="West J.A."/>
            <person name="Bhattacharya D."/>
            <person name="Yoon H.S."/>
        </authorList>
    </citation>
    <scope>NUCLEOTIDE SEQUENCE</scope>
</reference>
<dbReference type="EMBL" id="KX284716">
    <property type="protein sequence ID" value="AOM65710.1"/>
    <property type="molecule type" value="Genomic_DNA"/>
</dbReference>
<dbReference type="GO" id="GO:0015934">
    <property type="term" value="C:large ribosomal subunit"/>
    <property type="evidence" value="ECO:0007669"/>
    <property type="project" value="TreeGrafter"/>
</dbReference>
<dbReference type="GO" id="GO:0006412">
    <property type="term" value="P:translation"/>
    <property type="evidence" value="ECO:0007669"/>
    <property type="project" value="InterPro"/>
</dbReference>
<dbReference type="InterPro" id="IPR037229">
    <property type="entry name" value="Ribosomal_bL35_sf"/>
</dbReference>
<dbReference type="NCBIfam" id="TIGR00001">
    <property type="entry name" value="rpmI_bact"/>
    <property type="match status" value="1"/>
</dbReference>
<dbReference type="PANTHER" id="PTHR33343:SF1">
    <property type="entry name" value="LARGE RIBOSOMAL SUBUNIT PROTEIN BL35M"/>
    <property type="match status" value="1"/>
</dbReference>
<dbReference type="Gene3D" id="4.10.410.60">
    <property type="match status" value="1"/>
</dbReference>
<keyword evidence="6" id="KW-0934">Plastid</keyword>
<comment type="similarity">
    <text evidence="1 4">Belongs to the bacterial ribosomal protein bL35 family.</text>
</comment>
<dbReference type="AlphaFoldDB" id="A0A1C9CBD6"/>
<feature type="compositionally biased region" description="Basic residues" evidence="5">
    <location>
        <begin position="26"/>
        <end position="45"/>
    </location>
</feature>
<dbReference type="GO" id="GO:0003735">
    <property type="term" value="F:structural constituent of ribosome"/>
    <property type="evidence" value="ECO:0007669"/>
    <property type="project" value="InterPro"/>
</dbReference>
<dbReference type="SUPFAM" id="SSF143034">
    <property type="entry name" value="L35p-like"/>
    <property type="match status" value="1"/>
</dbReference>
<evidence type="ECO:0000256" key="2">
    <source>
        <dbReference type="ARBA" id="ARBA00022980"/>
    </source>
</evidence>
<dbReference type="PROSITE" id="PS00936">
    <property type="entry name" value="RIBOSOMAL_L35"/>
    <property type="match status" value="1"/>
</dbReference>
<evidence type="ECO:0000256" key="1">
    <source>
        <dbReference type="ARBA" id="ARBA00006598"/>
    </source>
</evidence>
<dbReference type="InterPro" id="IPR018265">
    <property type="entry name" value="Ribosomal_bL35_CS"/>
</dbReference>
<dbReference type="RefSeq" id="YP_009296570.1">
    <property type="nucleotide sequence ID" value="NC_031172.1"/>
</dbReference>
<geneLocation type="plastid" evidence="6"/>
<dbReference type="Pfam" id="PF01632">
    <property type="entry name" value="Ribosomal_L35p"/>
    <property type="match status" value="1"/>
</dbReference>
<feature type="region of interest" description="Disordered" evidence="5">
    <location>
        <begin position="23"/>
        <end position="45"/>
    </location>
</feature>
<accession>A0A1C9CBD6</accession>
<evidence type="ECO:0000256" key="3">
    <source>
        <dbReference type="ARBA" id="ARBA00023274"/>
    </source>
</evidence>
<name>A0A1C9CBD6_9FLOR</name>
<dbReference type="InterPro" id="IPR021137">
    <property type="entry name" value="Ribosomal_bL35-like"/>
</dbReference>
<proteinExistence type="inferred from homology"/>
<dbReference type="FunFam" id="4.10.410.60:FF:000001">
    <property type="entry name" value="50S ribosomal protein L35"/>
    <property type="match status" value="1"/>
</dbReference>
<dbReference type="PRINTS" id="PR00064">
    <property type="entry name" value="RIBOSOMALL35"/>
</dbReference>